<dbReference type="KEGG" id="ful:C4N20_00290"/>
<dbReference type="AlphaFoldDB" id="A0AAX2JCJ5"/>
<reference evidence="2 3" key="1">
    <citation type="submission" date="2018-06" db="EMBL/GenBank/DDBJ databases">
        <authorList>
            <consortium name="Pathogen Informatics"/>
            <person name="Doyle S."/>
        </authorList>
    </citation>
    <scope>NUCLEOTIDE SEQUENCE [LARGE SCALE GENOMIC DNA]</scope>
    <source>
        <strain evidence="2 3">NCTC12112</strain>
    </source>
</reference>
<keyword evidence="1" id="KW-0812">Transmembrane</keyword>
<proteinExistence type="predicted"/>
<evidence type="ECO:0000313" key="3">
    <source>
        <dbReference type="Proteomes" id="UP000249008"/>
    </source>
</evidence>
<dbReference type="RefSeq" id="WP_005982098.1">
    <property type="nucleotide sequence ID" value="NZ_CABKNW010000005.1"/>
</dbReference>
<protein>
    <submittedName>
        <fullName evidence="2">Uncharacterized protein</fullName>
    </submittedName>
</protein>
<feature type="transmembrane region" description="Helical" evidence="1">
    <location>
        <begin position="12"/>
        <end position="30"/>
    </location>
</feature>
<keyword evidence="1" id="KW-1133">Transmembrane helix</keyword>
<dbReference type="GeneID" id="78453229"/>
<name>A0AAX2JCJ5_9FUSO</name>
<organism evidence="2 3">
    <name type="scientific">Fusobacterium ulcerans</name>
    <dbReference type="NCBI Taxonomy" id="861"/>
    <lineage>
        <taxon>Bacteria</taxon>
        <taxon>Fusobacteriati</taxon>
        <taxon>Fusobacteriota</taxon>
        <taxon>Fusobacteriia</taxon>
        <taxon>Fusobacteriales</taxon>
        <taxon>Fusobacteriaceae</taxon>
        <taxon>Fusobacterium</taxon>
    </lineage>
</organism>
<evidence type="ECO:0000256" key="1">
    <source>
        <dbReference type="SAM" id="Phobius"/>
    </source>
</evidence>
<evidence type="ECO:0000313" key="2">
    <source>
        <dbReference type="EMBL" id="SQJ05462.1"/>
    </source>
</evidence>
<keyword evidence="1" id="KW-0472">Membrane</keyword>
<accession>A0AAX2JCJ5</accession>
<dbReference type="Proteomes" id="UP000249008">
    <property type="component" value="Chromosome 1"/>
</dbReference>
<feature type="transmembrane region" description="Helical" evidence="1">
    <location>
        <begin position="36"/>
        <end position="57"/>
    </location>
</feature>
<gene>
    <name evidence="2" type="ORF">NCTC12112_01927</name>
</gene>
<dbReference type="EMBL" id="LS483487">
    <property type="protein sequence ID" value="SQJ05462.1"/>
    <property type="molecule type" value="Genomic_DNA"/>
</dbReference>
<sequence>MTIKKFIRRNLPEIYVLSVFITVLTVQLAYECRGYFALGGEILVPLIPVMLHMWIAMEE</sequence>